<dbReference type="Proteomes" id="UP001159428">
    <property type="component" value="Unassembled WGS sequence"/>
</dbReference>
<evidence type="ECO:0000313" key="14">
    <source>
        <dbReference type="Proteomes" id="UP001159428"/>
    </source>
</evidence>
<dbReference type="InterPro" id="IPR044066">
    <property type="entry name" value="TRIAD_supradom"/>
</dbReference>
<comment type="catalytic activity">
    <reaction evidence="1">
        <text>[E2 ubiquitin-conjugating enzyme]-S-ubiquitinyl-L-cysteine + [acceptor protein]-L-lysine = [E2 ubiquitin-conjugating enzyme]-L-cysteine + [acceptor protein]-N(6)-ubiquitinyl-L-lysine.</text>
        <dbReference type="EC" id="2.3.2.31"/>
    </reaction>
</comment>
<dbReference type="GO" id="GO:0016567">
    <property type="term" value="P:protein ubiquitination"/>
    <property type="evidence" value="ECO:0007669"/>
    <property type="project" value="InterPro"/>
</dbReference>
<dbReference type="SUPFAM" id="SSF57850">
    <property type="entry name" value="RING/U-box"/>
    <property type="match status" value="3"/>
</dbReference>
<dbReference type="EC" id="2.3.2.31" evidence="2"/>
<dbReference type="PROSITE" id="PS51873">
    <property type="entry name" value="TRIAD"/>
    <property type="match status" value="1"/>
</dbReference>
<evidence type="ECO:0000313" key="13">
    <source>
        <dbReference type="EMBL" id="CAH3135262.1"/>
    </source>
</evidence>
<feature type="compositionally biased region" description="Basic residues" evidence="10">
    <location>
        <begin position="290"/>
        <end position="300"/>
    </location>
</feature>
<dbReference type="SMART" id="SM00647">
    <property type="entry name" value="IBR"/>
    <property type="match status" value="2"/>
</dbReference>
<evidence type="ECO:0000256" key="10">
    <source>
        <dbReference type="SAM" id="MobiDB-lite"/>
    </source>
</evidence>
<dbReference type="EMBL" id="CALNXJ010000029">
    <property type="protein sequence ID" value="CAH3135262.1"/>
    <property type="molecule type" value="Genomic_DNA"/>
</dbReference>
<keyword evidence="5" id="KW-0677">Repeat</keyword>
<evidence type="ECO:0000256" key="8">
    <source>
        <dbReference type="ARBA" id="ARBA00022833"/>
    </source>
</evidence>
<dbReference type="PANTHER" id="PTHR11685">
    <property type="entry name" value="RBR FAMILY RING FINGER AND IBR DOMAIN-CONTAINING"/>
    <property type="match status" value="1"/>
</dbReference>
<dbReference type="Pfam" id="PF01485">
    <property type="entry name" value="IBR"/>
    <property type="match status" value="1"/>
</dbReference>
<keyword evidence="7" id="KW-0833">Ubl conjugation pathway</keyword>
<feature type="domain" description="RING-type" evidence="11">
    <location>
        <begin position="548"/>
        <end position="600"/>
    </location>
</feature>
<dbReference type="AlphaFoldDB" id="A0AAU9X326"/>
<dbReference type="Gene3D" id="3.30.40.10">
    <property type="entry name" value="Zinc/RING finger domain, C3HC4 (zinc finger)"/>
    <property type="match status" value="1"/>
</dbReference>
<protein>
    <recommendedName>
        <fullName evidence="2">RBR-type E3 ubiquitin transferase</fullName>
        <ecNumber evidence="2">2.3.2.31</ecNumber>
    </recommendedName>
</protein>
<proteinExistence type="predicted"/>
<keyword evidence="6 9" id="KW-0863">Zinc-finger</keyword>
<dbReference type="Gene3D" id="1.20.120.1750">
    <property type="match status" value="1"/>
</dbReference>
<evidence type="ECO:0000256" key="6">
    <source>
        <dbReference type="ARBA" id="ARBA00022771"/>
    </source>
</evidence>
<evidence type="ECO:0000259" key="11">
    <source>
        <dbReference type="PROSITE" id="PS50089"/>
    </source>
</evidence>
<keyword evidence="14" id="KW-1185">Reference proteome</keyword>
<dbReference type="InterPro" id="IPR002867">
    <property type="entry name" value="IBR_dom"/>
</dbReference>
<dbReference type="GO" id="GO:0061630">
    <property type="term" value="F:ubiquitin protein ligase activity"/>
    <property type="evidence" value="ECO:0007669"/>
    <property type="project" value="UniProtKB-EC"/>
</dbReference>
<dbReference type="PROSITE" id="PS50089">
    <property type="entry name" value="ZF_RING_2"/>
    <property type="match status" value="1"/>
</dbReference>
<reference evidence="13 14" key="1">
    <citation type="submission" date="2022-05" db="EMBL/GenBank/DDBJ databases">
        <authorList>
            <consortium name="Genoscope - CEA"/>
            <person name="William W."/>
        </authorList>
    </citation>
    <scope>NUCLEOTIDE SEQUENCE [LARGE SCALE GENOMIC DNA]</scope>
</reference>
<keyword evidence="3" id="KW-0808">Transferase</keyword>
<accession>A0AAU9X326</accession>
<feature type="region of interest" description="Disordered" evidence="10">
    <location>
        <begin position="289"/>
        <end position="310"/>
    </location>
</feature>
<evidence type="ECO:0000256" key="7">
    <source>
        <dbReference type="ARBA" id="ARBA00022786"/>
    </source>
</evidence>
<feature type="domain" description="RING-type" evidence="12">
    <location>
        <begin position="544"/>
        <end position="764"/>
    </location>
</feature>
<dbReference type="InterPro" id="IPR013083">
    <property type="entry name" value="Znf_RING/FYVE/PHD"/>
</dbReference>
<gene>
    <name evidence="13" type="ORF">PMEA_00016113</name>
</gene>
<dbReference type="InterPro" id="IPR031127">
    <property type="entry name" value="E3_UB_ligase_RBR"/>
</dbReference>
<sequence>MVWKERGKYGVKTGRTVRHPFSRFRGHEPEVLLKFTRGTENMSDNEMQQFLEENEIEDGLGDFTLSSTRHLRAESGVHMSSVVYSLKKRKRWLLSQQSDEASGQDTTDASFRPSVAIIRRRMRQKVDADCISVHKVRENEVYTPQKRKYTRVQDLMKKSDSTELEPEIGYELSYWYPSNEYPECSEGFPTNYRWSFQYSLRNPRKSRCKNKGVKNKGCRWGLCSDRELRNEEVCKGERCQTYSSHKASESKISVMDAEWFSGWKTPRETFSGSSNGFDIGSYISELSRQPLKKKQQKAKPRHSEDESVTKSFRYGKKSVVFIDPEPSMNTSQNPTTVPLMIPPSEKKLAAPLQVLVCDLEPGKLIMDWKDLYLEGGSLPRKFTIDLIPLLSPSGSFTNESCCVLFEVTSQLNCEMNCATADVSLHATNTPDLSGDLCNAITNFFMELESEKKDFWRVCDVVNCAARCLQYCYRSLPSSMQDSHNHAKTRNSTNVLGSMFGWKSEIFSQREIKSELRAKIKKRDLLSMSVLMGHGTDDAGTAEPLDNFCGICYLELGKSELLTPFTALKHCQHTFCNQCWEVHLKTQISLGNTDLQCPGHKCDVCVDKATIIALVPTWYDKFLSQKINKVIESSSELRWCPSSKCVKIFKVSKSGAMANRSSPVSVACSCGGLWCFQCGRNAHWPASCAGEVKFQELTKHIHAEIEQKKEDLITSVMVQNCPNCYYPIEKHLGCSFMYCIMCQTAFCWECLTPMSKHQEECKQKVKSKEVELDLISSSSTHFAEYFSIYLKNKMARSSKAMSHQRKRLRNVDKIVKSYESLNSSPIFAFGEIVEKILQICGCKNVLRSATEFKFYSHLTLEGAAKMAIFSKSTSKDVKQHMSRLQFIMERIDEILKSDLTELLQNKHLRKLSRLLQHGNECVYAIVQFLSDRQEKHRP</sequence>
<dbReference type="CDD" id="cd20336">
    <property type="entry name" value="Rcat_RBR"/>
    <property type="match status" value="1"/>
</dbReference>
<evidence type="ECO:0000256" key="3">
    <source>
        <dbReference type="ARBA" id="ARBA00022679"/>
    </source>
</evidence>
<dbReference type="GO" id="GO:0008270">
    <property type="term" value="F:zinc ion binding"/>
    <property type="evidence" value="ECO:0007669"/>
    <property type="project" value="UniProtKB-KW"/>
</dbReference>
<evidence type="ECO:0000256" key="9">
    <source>
        <dbReference type="PROSITE-ProRule" id="PRU00175"/>
    </source>
</evidence>
<evidence type="ECO:0000259" key="12">
    <source>
        <dbReference type="PROSITE" id="PS51873"/>
    </source>
</evidence>
<dbReference type="InterPro" id="IPR001841">
    <property type="entry name" value="Znf_RING"/>
</dbReference>
<name>A0AAU9X326_9CNID</name>
<evidence type="ECO:0000256" key="1">
    <source>
        <dbReference type="ARBA" id="ARBA00001798"/>
    </source>
</evidence>
<evidence type="ECO:0000256" key="4">
    <source>
        <dbReference type="ARBA" id="ARBA00022723"/>
    </source>
</evidence>
<keyword evidence="4" id="KW-0479">Metal-binding</keyword>
<keyword evidence="8" id="KW-0862">Zinc</keyword>
<evidence type="ECO:0000256" key="2">
    <source>
        <dbReference type="ARBA" id="ARBA00012251"/>
    </source>
</evidence>
<organism evidence="13 14">
    <name type="scientific">Pocillopora meandrina</name>
    <dbReference type="NCBI Taxonomy" id="46732"/>
    <lineage>
        <taxon>Eukaryota</taxon>
        <taxon>Metazoa</taxon>
        <taxon>Cnidaria</taxon>
        <taxon>Anthozoa</taxon>
        <taxon>Hexacorallia</taxon>
        <taxon>Scleractinia</taxon>
        <taxon>Astrocoeniina</taxon>
        <taxon>Pocilloporidae</taxon>
        <taxon>Pocillopora</taxon>
    </lineage>
</organism>
<comment type="caution">
    <text evidence="13">The sequence shown here is derived from an EMBL/GenBank/DDBJ whole genome shotgun (WGS) entry which is preliminary data.</text>
</comment>
<evidence type="ECO:0000256" key="5">
    <source>
        <dbReference type="ARBA" id="ARBA00022737"/>
    </source>
</evidence>